<dbReference type="RefSeq" id="WP_154322340.1">
    <property type="nucleotide sequence ID" value="NZ_CAMDTP010000009.1"/>
</dbReference>
<feature type="domain" description="LiaF transmembrane" evidence="3">
    <location>
        <begin position="7"/>
        <end position="101"/>
    </location>
</feature>
<gene>
    <name evidence="4" type="ORF">FYJ37_14355</name>
</gene>
<dbReference type="Pfam" id="PF22570">
    <property type="entry name" value="LiaF-TM"/>
    <property type="match status" value="1"/>
</dbReference>
<feature type="transmembrane region" description="Helical" evidence="1">
    <location>
        <begin position="32"/>
        <end position="50"/>
    </location>
</feature>
<name>A0A844FAX4_CLOSV</name>
<dbReference type="Proteomes" id="UP000462363">
    <property type="component" value="Unassembled WGS sequence"/>
</dbReference>
<evidence type="ECO:0000256" key="1">
    <source>
        <dbReference type="SAM" id="Phobius"/>
    </source>
</evidence>
<sequence length="234" mass="25489">MKKERIFWGLFFIVAAIFLLVSRLGVLGDIGVWSLLLTVFFVACLVKSIAHRSVSGVLFAVAFLCIIYAKPLGIEAITPWPVLGAAALGSIGISFLYHPRRAYRNYGCWGRGNHYSTETEETVDGSQMEFSTSFAGSIKYVNSDDFQSADLKCSFGSLKVYFDNAMIQNGAARIFVDVSFGGVELFVPKEWNVVNNVSASFGSVDEKNSSRSSGVPVVTLTGKVSFGGIEIVYI</sequence>
<protein>
    <recommendedName>
        <fullName evidence="6">Cell wall-active antibiotics response LiaF-like C-terminal domain-containing protein</fullName>
    </recommendedName>
</protein>
<keyword evidence="1" id="KW-0812">Transmembrane</keyword>
<evidence type="ECO:0000313" key="5">
    <source>
        <dbReference type="Proteomes" id="UP000462363"/>
    </source>
</evidence>
<dbReference type="AlphaFoldDB" id="A0A844FAX4"/>
<dbReference type="InterPro" id="IPR024425">
    <property type="entry name" value="LiaF-like_C"/>
</dbReference>
<feature type="transmembrane region" description="Helical" evidence="1">
    <location>
        <begin position="7"/>
        <end position="26"/>
    </location>
</feature>
<comment type="caution">
    <text evidence="4">The sequence shown here is derived from an EMBL/GenBank/DDBJ whole genome shotgun (WGS) entry which is preliminary data.</text>
</comment>
<feature type="transmembrane region" description="Helical" evidence="1">
    <location>
        <begin position="57"/>
        <end position="74"/>
    </location>
</feature>
<dbReference type="InterPro" id="IPR054331">
    <property type="entry name" value="LiaF_TM"/>
</dbReference>
<dbReference type="Pfam" id="PF09922">
    <property type="entry name" value="LiaF-like_C"/>
    <property type="match status" value="1"/>
</dbReference>
<dbReference type="EMBL" id="VUMB01000037">
    <property type="protein sequence ID" value="MSS41487.1"/>
    <property type="molecule type" value="Genomic_DNA"/>
</dbReference>
<evidence type="ECO:0008006" key="6">
    <source>
        <dbReference type="Google" id="ProtNLM"/>
    </source>
</evidence>
<feature type="transmembrane region" description="Helical" evidence="1">
    <location>
        <begin position="80"/>
        <end position="97"/>
    </location>
</feature>
<accession>A0A844FAX4</accession>
<proteinExistence type="predicted"/>
<reference evidence="4 5" key="1">
    <citation type="submission" date="2019-08" db="EMBL/GenBank/DDBJ databases">
        <title>In-depth cultivation of the pig gut microbiome towards novel bacterial diversity and tailored functional studies.</title>
        <authorList>
            <person name="Wylensek D."/>
            <person name="Hitch T.C.A."/>
            <person name="Clavel T."/>
        </authorList>
    </citation>
    <scope>NUCLEOTIDE SEQUENCE [LARGE SCALE GENOMIC DNA]</scope>
    <source>
        <strain evidence="4 5">BL-389-WT-3D</strain>
    </source>
</reference>
<keyword evidence="1" id="KW-0472">Membrane</keyword>
<organism evidence="4 5">
    <name type="scientific">Clostridium scindens (strain JCM 10418 / VPI 12708)</name>
    <dbReference type="NCBI Taxonomy" id="29347"/>
    <lineage>
        <taxon>Bacteria</taxon>
        <taxon>Bacillati</taxon>
        <taxon>Bacillota</taxon>
        <taxon>Clostridia</taxon>
        <taxon>Lachnospirales</taxon>
        <taxon>Lachnospiraceae</taxon>
    </lineage>
</organism>
<evidence type="ECO:0000259" key="3">
    <source>
        <dbReference type="Pfam" id="PF22570"/>
    </source>
</evidence>
<evidence type="ECO:0000313" key="4">
    <source>
        <dbReference type="EMBL" id="MSS41487.1"/>
    </source>
</evidence>
<evidence type="ECO:0000259" key="2">
    <source>
        <dbReference type="Pfam" id="PF09922"/>
    </source>
</evidence>
<keyword evidence="1" id="KW-1133">Transmembrane helix</keyword>
<feature type="domain" description="Cell wall-active antibiotics response LiaF-like C-terminal" evidence="2">
    <location>
        <begin position="145"/>
        <end position="208"/>
    </location>
</feature>